<dbReference type="Proteomes" id="UP000828390">
    <property type="component" value="Unassembled WGS sequence"/>
</dbReference>
<evidence type="ECO:0000313" key="2">
    <source>
        <dbReference type="Proteomes" id="UP000828390"/>
    </source>
</evidence>
<reference evidence="1" key="2">
    <citation type="submission" date="2020-11" db="EMBL/GenBank/DDBJ databases">
        <authorList>
            <person name="McCartney M.A."/>
            <person name="Auch B."/>
            <person name="Kono T."/>
            <person name="Mallez S."/>
            <person name="Becker A."/>
            <person name="Gohl D.M."/>
            <person name="Silverstein K.A.T."/>
            <person name="Koren S."/>
            <person name="Bechman K.B."/>
            <person name="Herman A."/>
            <person name="Abrahante J.E."/>
            <person name="Garbe J."/>
        </authorList>
    </citation>
    <scope>NUCLEOTIDE SEQUENCE</scope>
    <source>
        <strain evidence="1">Duluth1</strain>
        <tissue evidence="1">Whole animal</tissue>
    </source>
</reference>
<sequence length="102" mass="11122">MPISSDIHQDENTDASYHEISEIHAQLAGVSTILQTMNTLSAQHENTVVDIDASSQLSSAIKQVTLGAETDIQMPETMDPLRAKHLPMSFVALAEINMDDSE</sequence>
<gene>
    <name evidence="1" type="ORF">DPMN_023950</name>
</gene>
<proteinExistence type="predicted"/>
<dbReference type="AlphaFoldDB" id="A0A9D4LNN1"/>
<organism evidence="1 2">
    <name type="scientific">Dreissena polymorpha</name>
    <name type="common">Zebra mussel</name>
    <name type="synonym">Mytilus polymorpha</name>
    <dbReference type="NCBI Taxonomy" id="45954"/>
    <lineage>
        <taxon>Eukaryota</taxon>
        <taxon>Metazoa</taxon>
        <taxon>Spiralia</taxon>
        <taxon>Lophotrochozoa</taxon>
        <taxon>Mollusca</taxon>
        <taxon>Bivalvia</taxon>
        <taxon>Autobranchia</taxon>
        <taxon>Heteroconchia</taxon>
        <taxon>Euheterodonta</taxon>
        <taxon>Imparidentia</taxon>
        <taxon>Neoheterodontei</taxon>
        <taxon>Myida</taxon>
        <taxon>Dreissenoidea</taxon>
        <taxon>Dreissenidae</taxon>
        <taxon>Dreissena</taxon>
    </lineage>
</organism>
<keyword evidence="2" id="KW-1185">Reference proteome</keyword>
<dbReference type="EMBL" id="JAIWYP010000002">
    <property type="protein sequence ID" value="KAH3861024.1"/>
    <property type="molecule type" value="Genomic_DNA"/>
</dbReference>
<reference evidence="1" key="1">
    <citation type="journal article" date="2019" name="bioRxiv">
        <title>The Genome of the Zebra Mussel, Dreissena polymorpha: A Resource for Invasive Species Research.</title>
        <authorList>
            <person name="McCartney M.A."/>
            <person name="Auch B."/>
            <person name="Kono T."/>
            <person name="Mallez S."/>
            <person name="Zhang Y."/>
            <person name="Obille A."/>
            <person name="Becker A."/>
            <person name="Abrahante J.E."/>
            <person name="Garbe J."/>
            <person name="Badalamenti J.P."/>
            <person name="Herman A."/>
            <person name="Mangelson H."/>
            <person name="Liachko I."/>
            <person name="Sullivan S."/>
            <person name="Sone E.D."/>
            <person name="Koren S."/>
            <person name="Silverstein K.A.T."/>
            <person name="Beckman K.B."/>
            <person name="Gohl D.M."/>
        </authorList>
    </citation>
    <scope>NUCLEOTIDE SEQUENCE</scope>
    <source>
        <strain evidence="1">Duluth1</strain>
        <tissue evidence="1">Whole animal</tissue>
    </source>
</reference>
<protein>
    <submittedName>
        <fullName evidence="1">Uncharacterized protein</fullName>
    </submittedName>
</protein>
<accession>A0A9D4LNN1</accession>
<evidence type="ECO:0000313" key="1">
    <source>
        <dbReference type="EMBL" id="KAH3861024.1"/>
    </source>
</evidence>
<name>A0A9D4LNN1_DREPO</name>
<comment type="caution">
    <text evidence="1">The sequence shown here is derived from an EMBL/GenBank/DDBJ whole genome shotgun (WGS) entry which is preliminary data.</text>
</comment>